<keyword evidence="5 11" id="KW-0698">rRNA processing</keyword>
<dbReference type="PANTHER" id="PTHR15314">
    <property type="entry name" value="RIBONUCLEASE P PROTEIN SUBUNIT P20"/>
    <property type="match status" value="1"/>
</dbReference>
<dbReference type="STRING" id="121224.E0VRF6"/>
<comment type="similarity">
    <text evidence="3 11">Belongs to the histone-like Alba family.</text>
</comment>
<keyword evidence="6 11" id="KW-0819">tRNA processing</keyword>
<reference evidence="13" key="2">
    <citation type="submission" date="2007-04" db="EMBL/GenBank/DDBJ databases">
        <title>The genome of the human body louse.</title>
        <authorList>
            <consortium name="The Human Body Louse Genome Consortium"/>
            <person name="Kirkness E."/>
            <person name="Walenz B."/>
            <person name="Hass B."/>
            <person name="Bruggner R."/>
            <person name="Strausberg R."/>
        </authorList>
    </citation>
    <scope>NUCLEOTIDE SEQUENCE</scope>
    <source>
        <strain evidence="13">USDA</strain>
    </source>
</reference>
<evidence type="ECO:0000256" key="11">
    <source>
        <dbReference type="PIRNR" id="PIRNR036572"/>
    </source>
</evidence>
<dbReference type="GO" id="GO:0003676">
    <property type="term" value="F:nucleic acid binding"/>
    <property type="evidence" value="ECO:0007669"/>
    <property type="project" value="InterPro"/>
</dbReference>
<dbReference type="InParanoid" id="E0VRF6"/>
<dbReference type="EMBL" id="AAZO01004656">
    <property type="status" value="NOT_ANNOTATED_CDS"/>
    <property type="molecule type" value="Genomic_DNA"/>
</dbReference>
<dbReference type="KEGG" id="phu:Phum_PHUM397390"/>
<dbReference type="GO" id="GO:0001682">
    <property type="term" value="P:tRNA 5'-leader removal"/>
    <property type="evidence" value="ECO:0007669"/>
    <property type="project" value="InterPro"/>
</dbReference>
<dbReference type="GO" id="GO:0005655">
    <property type="term" value="C:nucleolar ribonuclease P complex"/>
    <property type="evidence" value="ECO:0007669"/>
    <property type="project" value="InterPro"/>
</dbReference>
<evidence type="ECO:0000313" key="13">
    <source>
        <dbReference type="EMBL" id="EEB15962.1"/>
    </source>
</evidence>
<dbReference type="AlphaFoldDB" id="E0VRF6"/>
<dbReference type="EnsemblMetazoa" id="PHUM397390-RA">
    <property type="protein sequence ID" value="PHUM397390-PA"/>
    <property type="gene ID" value="PHUM397390"/>
</dbReference>
<evidence type="ECO:0000256" key="1">
    <source>
        <dbReference type="ARBA" id="ARBA00004463"/>
    </source>
</evidence>
<comment type="function">
    <text evidence="8 11">Component of ribonuclease P, a ribonucleoprotein complex that generates mature tRNA molecules by cleaving their 5'-ends. Also a component of the MRP ribonuclease complex, which cleaves pre-rRNA sequences.</text>
</comment>
<evidence type="ECO:0000313" key="14">
    <source>
        <dbReference type="EnsemblMetazoa" id="PHUM397390-PA"/>
    </source>
</evidence>
<evidence type="ECO:0000313" key="15">
    <source>
        <dbReference type="Proteomes" id="UP000009046"/>
    </source>
</evidence>
<name>E0VRF6_PEDHC</name>
<dbReference type="GO" id="GO:0000172">
    <property type="term" value="C:ribonuclease MRP complex"/>
    <property type="evidence" value="ECO:0007669"/>
    <property type="project" value="InterPro"/>
</dbReference>
<feature type="region of interest" description="Disordered" evidence="12">
    <location>
        <begin position="1"/>
        <end position="37"/>
    </location>
</feature>
<evidence type="ECO:0000256" key="2">
    <source>
        <dbReference type="ARBA" id="ARBA00004604"/>
    </source>
</evidence>
<evidence type="ECO:0000256" key="8">
    <source>
        <dbReference type="ARBA" id="ARBA00053284"/>
    </source>
</evidence>
<dbReference type="FunCoup" id="E0VRF6">
    <property type="interactions" value="809"/>
</dbReference>
<reference evidence="13" key="1">
    <citation type="submission" date="2007-04" db="EMBL/GenBank/DDBJ databases">
        <title>Annotation of Pediculus humanus corporis strain USDA.</title>
        <authorList>
            <person name="Kirkness E."/>
            <person name="Hannick L."/>
            <person name="Hass B."/>
            <person name="Bruggner R."/>
            <person name="Lawson D."/>
            <person name="Bidwell S."/>
            <person name="Joardar V."/>
            <person name="Caler E."/>
            <person name="Walenz B."/>
            <person name="Inman J."/>
            <person name="Schobel S."/>
            <person name="Galinsky K."/>
            <person name="Amedeo P."/>
            <person name="Strausberg R."/>
        </authorList>
    </citation>
    <scope>NUCLEOTIDE SEQUENCE</scope>
    <source>
        <strain evidence="13">USDA</strain>
    </source>
</reference>
<dbReference type="FunFam" id="3.30.110.20:FF:000002">
    <property type="entry name" value="Ribonuclease P protein subunit p20"/>
    <property type="match status" value="1"/>
</dbReference>
<gene>
    <name evidence="14" type="primary">8237819</name>
    <name evidence="13" type="ORF">Phum_PHUM397390</name>
</gene>
<evidence type="ECO:0000256" key="3">
    <source>
        <dbReference type="ARBA" id="ARBA00008018"/>
    </source>
</evidence>
<protein>
    <recommendedName>
        <fullName evidence="10 11">Ribonuclease P protein subunit p20</fullName>
        <shortName evidence="11">RNaseP protein p20</shortName>
    </recommendedName>
</protein>
<dbReference type="InterPro" id="IPR036882">
    <property type="entry name" value="Alba-like_dom_sf"/>
</dbReference>
<accession>E0VRF6</accession>
<dbReference type="GeneID" id="8237819"/>
<keyword evidence="4" id="KW-0963">Cytoplasm</keyword>
<evidence type="ECO:0000256" key="12">
    <source>
        <dbReference type="SAM" id="MobiDB-lite"/>
    </source>
</evidence>
<dbReference type="GO" id="GO:0004526">
    <property type="term" value="F:ribonuclease P activity"/>
    <property type="evidence" value="ECO:0007669"/>
    <property type="project" value="UniProtKB-UniRule"/>
</dbReference>
<evidence type="ECO:0000256" key="9">
    <source>
        <dbReference type="ARBA" id="ARBA00064615"/>
    </source>
</evidence>
<dbReference type="PIRSF" id="PIRSF036572">
    <property type="entry name" value="RPP20"/>
    <property type="match status" value="1"/>
</dbReference>
<organism>
    <name type="scientific">Pediculus humanus subsp. corporis</name>
    <name type="common">Body louse</name>
    <dbReference type="NCBI Taxonomy" id="121224"/>
    <lineage>
        <taxon>Eukaryota</taxon>
        <taxon>Metazoa</taxon>
        <taxon>Ecdysozoa</taxon>
        <taxon>Arthropoda</taxon>
        <taxon>Hexapoda</taxon>
        <taxon>Insecta</taxon>
        <taxon>Pterygota</taxon>
        <taxon>Neoptera</taxon>
        <taxon>Paraneoptera</taxon>
        <taxon>Psocodea</taxon>
        <taxon>Troctomorpha</taxon>
        <taxon>Phthiraptera</taxon>
        <taxon>Anoplura</taxon>
        <taxon>Pediculidae</taxon>
        <taxon>Pediculus</taxon>
    </lineage>
</organism>
<comment type="subunit">
    <text evidence="9">Component of nuclear RNase P and RNase MRP complexes. RNase P consists of a catalytic RNA moiety and 10 different protein chains; POP1, POP4, POP5, POP7, RPP14, RPP21, RPP25, RPP30, RPP38 and RPP40. Within the RNase P complex, POP1, POP7 and RPP25 form the 'finger' subcomplex, POP5, RPP14, RPP40 and homodimeric RPP30 form the 'palm' subcomplex, and RPP21, POP4 and RPP38 form the 'wrist' subcomplex. All subunits of the RNase P complex interact with the catalytic RNA. Several subunits of RNase P are also part of the RNase MRP complex. RNase MRP consists of a catalytic RNA moiety and about 8 protein subunits; POP1, POP7, RPP25, RPP30, RPP38, RPP40 and possibly also POP4 and POP5. Interacts with SMN1. POP7 forms a heterodimer with RPP25 that binds to the P3 stem loop of the catalytic RNA.</text>
</comment>
<dbReference type="VEuPathDB" id="VectorBase:PHUM397390"/>
<dbReference type="GO" id="GO:0006364">
    <property type="term" value="P:rRNA processing"/>
    <property type="evidence" value="ECO:0007669"/>
    <property type="project" value="UniProtKB-KW"/>
</dbReference>
<evidence type="ECO:0000256" key="4">
    <source>
        <dbReference type="ARBA" id="ARBA00022490"/>
    </source>
</evidence>
<dbReference type="OMA" id="LHCMGYS"/>
<comment type="subcellular location">
    <subcellularLocation>
        <location evidence="1">Cytoplasmic granule</location>
    </subcellularLocation>
    <subcellularLocation>
        <location evidence="2 11">Nucleus</location>
        <location evidence="2 11">Nucleolus</location>
    </subcellularLocation>
</comment>
<keyword evidence="7 11" id="KW-0539">Nucleus</keyword>
<evidence type="ECO:0000256" key="10">
    <source>
        <dbReference type="ARBA" id="ARBA00068472"/>
    </source>
</evidence>
<dbReference type="eggNOG" id="KOG3631">
    <property type="taxonomic scope" value="Eukaryota"/>
</dbReference>
<proteinExistence type="inferred from homology"/>
<dbReference type="EMBL" id="DS235465">
    <property type="protein sequence ID" value="EEB15962.1"/>
    <property type="molecule type" value="Genomic_DNA"/>
</dbReference>
<evidence type="ECO:0000256" key="5">
    <source>
        <dbReference type="ARBA" id="ARBA00022552"/>
    </source>
</evidence>
<dbReference type="InterPro" id="IPR014612">
    <property type="entry name" value="Pop7/Rpp20"/>
</dbReference>
<dbReference type="CTD" id="8237819"/>
<dbReference type="Proteomes" id="UP000009046">
    <property type="component" value="Unassembled WGS sequence"/>
</dbReference>
<evidence type="ECO:0000256" key="7">
    <source>
        <dbReference type="ARBA" id="ARBA00023242"/>
    </source>
</evidence>
<dbReference type="RefSeq" id="XP_002428700.1">
    <property type="nucleotide sequence ID" value="XM_002428655.1"/>
</dbReference>
<sequence>MMESCQVKKSKIKSKPKNSVYNNHQFRKRAPPKLPKRENDIYVNNSTHLQCQITKCHKLFQEGFSEIVIHGLGAAVNTAINIALILQEKLSHTVDLAVNTSTVEIIDDYQPINDNEKSFSKSRSNSAVHVRVYRKHNF</sequence>
<reference evidence="14" key="3">
    <citation type="submission" date="2020-05" db="UniProtKB">
        <authorList>
            <consortium name="EnsemblMetazoa"/>
        </authorList>
    </citation>
    <scope>IDENTIFICATION</scope>
    <source>
        <strain evidence="14">USDA</strain>
    </source>
</reference>
<dbReference type="OrthoDB" id="416729at2759"/>
<dbReference type="PANTHER" id="PTHR15314:SF1">
    <property type="entry name" value="RIBONUCLEASE P PROTEIN SUBUNIT P20"/>
    <property type="match status" value="1"/>
</dbReference>
<dbReference type="Pfam" id="PF12328">
    <property type="entry name" value="Rpp20"/>
    <property type="match status" value="1"/>
</dbReference>
<dbReference type="HOGENOM" id="CLU_130587_1_0_1"/>
<keyword evidence="15" id="KW-1185">Reference proteome</keyword>
<dbReference type="SUPFAM" id="SSF82704">
    <property type="entry name" value="AlbA-like"/>
    <property type="match status" value="1"/>
</dbReference>
<dbReference type="Gene3D" id="3.30.110.20">
    <property type="entry name" value="Alba-like domain"/>
    <property type="match status" value="1"/>
</dbReference>
<evidence type="ECO:0000256" key="6">
    <source>
        <dbReference type="ARBA" id="ARBA00022694"/>
    </source>
</evidence>
<keyword evidence="13" id="KW-0378">Hydrolase</keyword>